<reference evidence="8 9" key="1">
    <citation type="submission" date="2023-08" db="EMBL/GenBank/DDBJ databases">
        <title>Black Yeasts Isolated from many extreme environments.</title>
        <authorList>
            <person name="Coleine C."/>
            <person name="Stajich J.E."/>
            <person name="Selbmann L."/>
        </authorList>
    </citation>
    <scope>NUCLEOTIDE SEQUENCE [LARGE SCALE GENOMIC DNA]</scope>
    <source>
        <strain evidence="8 9">CCFEE 536</strain>
    </source>
</reference>
<gene>
    <name evidence="8" type="primary">GPX2_1</name>
    <name evidence="8" type="ORF">LTR16_005754</name>
</gene>
<evidence type="ECO:0000256" key="6">
    <source>
        <dbReference type="ARBA" id="ARBA00023284"/>
    </source>
</evidence>
<dbReference type="SUPFAM" id="SSF52833">
    <property type="entry name" value="Thioredoxin-like"/>
    <property type="match status" value="1"/>
</dbReference>
<feature type="non-terminal residue" evidence="8">
    <location>
        <position position="53"/>
    </location>
</feature>
<dbReference type="InterPro" id="IPR036249">
    <property type="entry name" value="Thioredoxin-like_sf"/>
</dbReference>
<evidence type="ECO:0000256" key="3">
    <source>
        <dbReference type="ARBA" id="ARBA00022559"/>
    </source>
</evidence>
<dbReference type="PROSITE" id="PS00460">
    <property type="entry name" value="GLUTATHIONE_PEROXID_1"/>
    <property type="match status" value="1"/>
</dbReference>
<evidence type="ECO:0000313" key="8">
    <source>
        <dbReference type="EMBL" id="KAK5282617.1"/>
    </source>
</evidence>
<dbReference type="InterPro" id="IPR029759">
    <property type="entry name" value="GPX_AS"/>
</dbReference>
<comment type="caution">
    <text evidence="8">The sequence shown here is derived from an EMBL/GenBank/DDBJ whole genome shotgun (WGS) entry which is preliminary data.</text>
</comment>
<evidence type="ECO:0000256" key="4">
    <source>
        <dbReference type="ARBA" id="ARBA00022862"/>
    </source>
</evidence>
<evidence type="ECO:0000256" key="7">
    <source>
        <dbReference type="ARBA" id="ARBA00049091"/>
    </source>
</evidence>
<dbReference type="EC" id="1.11.1.24" evidence="2"/>
<keyword evidence="4" id="KW-0049">Antioxidant</keyword>
<evidence type="ECO:0000313" key="9">
    <source>
        <dbReference type="Proteomes" id="UP001357485"/>
    </source>
</evidence>
<organism evidence="8 9">
    <name type="scientific">Cryomyces antarcticus</name>
    <dbReference type="NCBI Taxonomy" id="329879"/>
    <lineage>
        <taxon>Eukaryota</taxon>
        <taxon>Fungi</taxon>
        <taxon>Dikarya</taxon>
        <taxon>Ascomycota</taxon>
        <taxon>Pezizomycotina</taxon>
        <taxon>Dothideomycetes</taxon>
        <taxon>Dothideomycetes incertae sedis</taxon>
        <taxon>Cryomyces</taxon>
    </lineage>
</organism>
<proteinExistence type="inferred from homology"/>
<comment type="similarity">
    <text evidence="1">Belongs to the glutathione peroxidase family.</text>
</comment>
<evidence type="ECO:0000256" key="1">
    <source>
        <dbReference type="ARBA" id="ARBA00006926"/>
    </source>
</evidence>
<dbReference type="Pfam" id="PF00255">
    <property type="entry name" value="GSHPx"/>
    <property type="match status" value="1"/>
</dbReference>
<dbReference type="EMBL" id="JAVRRA010000973">
    <property type="protein sequence ID" value="KAK5282617.1"/>
    <property type="molecule type" value="Genomic_DNA"/>
</dbReference>
<dbReference type="Gene3D" id="3.40.30.10">
    <property type="entry name" value="Glutaredoxin"/>
    <property type="match status" value="1"/>
</dbReference>
<dbReference type="PROSITE" id="PS51355">
    <property type="entry name" value="GLUTATHIONE_PEROXID_3"/>
    <property type="match status" value="1"/>
</dbReference>
<dbReference type="InterPro" id="IPR000889">
    <property type="entry name" value="Glutathione_peroxidase"/>
</dbReference>
<comment type="catalytic activity">
    <reaction evidence="7">
        <text>a hydroperoxide + [thioredoxin]-dithiol = an alcohol + [thioredoxin]-disulfide + H2O</text>
        <dbReference type="Rhea" id="RHEA:62620"/>
        <dbReference type="Rhea" id="RHEA-COMP:10698"/>
        <dbReference type="Rhea" id="RHEA-COMP:10700"/>
        <dbReference type="ChEBI" id="CHEBI:15377"/>
        <dbReference type="ChEBI" id="CHEBI:29950"/>
        <dbReference type="ChEBI" id="CHEBI:30879"/>
        <dbReference type="ChEBI" id="CHEBI:35924"/>
        <dbReference type="ChEBI" id="CHEBI:50058"/>
        <dbReference type="EC" id="1.11.1.24"/>
    </reaction>
</comment>
<evidence type="ECO:0000256" key="5">
    <source>
        <dbReference type="ARBA" id="ARBA00023002"/>
    </source>
</evidence>
<sequence length="53" mass="5911">MASATNFYNFKPLDKKGEPYPLVNVKGKVVLVVNTASKCGFTPQFEGLEKLYK</sequence>
<keyword evidence="9" id="KW-1185">Reference proteome</keyword>
<keyword evidence="6" id="KW-0676">Redox-active center</keyword>
<accession>A0ABR0M5A7</accession>
<keyword evidence="5 8" id="KW-0560">Oxidoreductase</keyword>
<evidence type="ECO:0000256" key="2">
    <source>
        <dbReference type="ARBA" id="ARBA00013017"/>
    </source>
</evidence>
<keyword evidence="3 8" id="KW-0575">Peroxidase</keyword>
<dbReference type="Proteomes" id="UP001357485">
    <property type="component" value="Unassembled WGS sequence"/>
</dbReference>
<protein>
    <recommendedName>
        <fullName evidence="2">thioredoxin-dependent peroxiredoxin</fullName>
        <ecNumber evidence="2">1.11.1.24</ecNumber>
    </recommendedName>
</protein>
<dbReference type="GO" id="GO:0004602">
    <property type="term" value="F:glutathione peroxidase activity"/>
    <property type="evidence" value="ECO:0007669"/>
    <property type="project" value="UniProtKB-EC"/>
</dbReference>
<name>A0ABR0M5A7_9PEZI</name>